<name>A0A645CQP5_9ZZZZ</name>
<comment type="caution">
    <text evidence="1">The sequence shown here is derived from an EMBL/GenBank/DDBJ whole genome shotgun (WGS) entry which is preliminary data.</text>
</comment>
<evidence type="ECO:0000313" key="1">
    <source>
        <dbReference type="EMBL" id="MPM79042.1"/>
    </source>
</evidence>
<dbReference type="EMBL" id="VSSQ01029074">
    <property type="protein sequence ID" value="MPM79042.1"/>
    <property type="molecule type" value="Genomic_DNA"/>
</dbReference>
<dbReference type="AlphaFoldDB" id="A0A645CQP5"/>
<sequence length="34" mass="3992">MIIKVDTEIELKQLEVSDATDVEQKYSKKIRIQV</sequence>
<accession>A0A645CQP5</accession>
<proteinExistence type="predicted"/>
<reference evidence="1" key="1">
    <citation type="submission" date="2019-08" db="EMBL/GenBank/DDBJ databases">
        <authorList>
            <person name="Kucharzyk K."/>
            <person name="Murdoch R.W."/>
            <person name="Higgins S."/>
            <person name="Loffler F."/>
        </authorList>
    </citation>
    <scope>NUCLEOTIDE SEQUENCE</scope>
</reference>
<organism evidence="1">
    <name type="scientific">bioreactor metagenome</name>
    <dbReference type="NCBI Taxonomy" id="1076179"/>
    <lineage>
        <taxon>unclassified sequences</taxon>
        <taxon>metagenomes</taxon>
        <taxon>ecological metagenomes</taxon>
    </lineage>
</organism>
<protein>
    <submittedName>
        <fullName evidence="1">Uncharacterized protein</fullName>
    </submittedName>
</protein>
<gene>
    <name evidence="1" type="ORF">SDC9_126073</name>
</gene>